<dbReference type="PROSITE" id="PS51384">
    <property type="entry name" value="FAD_FR"/>
    <property type="match status" value="1"/>
</dbReference>
<feature type="domain" description="FAD-binding FR-type" evidence="1">
    <location>
        <begin position="82"/>
        <end position="179"/>
    </location>
</feature>
<sequence>MVAPVREHESQHDAIADLPLVTRSARVTEVTKMDRNRRSEVTDAVTRWLEERGVAPEYGPVEGPDDCRRLSARLGRDGHPALARRIATLAERVERPEPMLTSVRFRTEEDVDFLAGQYVGLRYGGTSRAYSLASAPAEDELEICVRRVPGGRLSPRLCEELAVGDELTVRGPYGELVLQDNSPRDMVFLATGTGVAPFKSMIDHVFETGRDEHAGETRDVWLFLGAAWEDDLPYREAFRELHRKREKFHFVPCLSREPVLSEWDGETDYVQHALLKHTDSAAVTTGMGERLERWLRSRPRSGVKARIDPANAEVYACGINAMVHGLVEAVERLGVPESRIESEGFG</sequence>
<dbReference type="Pfam" id="PF00175">
    <property type="entry name" value="NAD_binding_1"/>
    <property type="match status" value="1"/>
</dbReference>
<evidence type="ECO:0000313" key="3">
    <source>
        <dbReference type="Proteomes" id="UP000830729"/>
    </source>
</evidence>
<proteinExistence type="predicted"/>
<dbReference type="Proteomes" id="UP000830729">
    <property type="component" value="Chromosome"/>
</dbReference>
<dbReference type="EMBL" id="CP096659">
    <property type="protein sequence ID" value="UPV75105.1"/>
    <property type="molecule type" value="Genomic_DNA"/>
</dbReference>
<dbReference type="PANTHER" id="PTHR47354">
    <property type="entry name" value="NADH OXIDOREDUCTASE HCR"/>
    <property type="match status" value="1"/>
</dbReference>
<organism evidence="2 3">
    <name type="scientific">Halorussus limi</name>
    <dbReference type="NCBI Taxonomy" id="2938695"/>
    <lineage>
        <taxon>Archaea</taxon>
        <taxon>Methanobacteriati</taxon>
        <taxon>Methanobacteriota</taxon>
        <taxon>Stenosarchaea group</taxon>
        <taxon>Halobacteria</taxon>
        <taxon>Halobacteriales</taxon>
        <taxon>Haladaptataceae</taxon>
        <taxon>Halorussus</taxon>
    </lineage>
</organism>
<reference evidence="2 3" key="1">
    <citation type="submission" date="2022-04" db="EMBL/GenBank/DDBJ databases">
        <title>Diverse halophilic archaea isolated from saline environments.</title>
        <authorList>
            <person name="Cui H.-L."/>
        </authorList>
    </citation>
    <scope>NUCLEOTIDE SEQUENCE [LARGE SCALE GENOMIC DNA]</scope>
    <source>
        <strain evidence="2 3">XZYJT49</strain>
    </source>
</reference>
<protein>
    <submittedName>
        <fullName evidence="2">FAD-binding oxidoreductase</fullName>
    </submittedName>
</protein>
<accession>A0A8U0HVG1</accession>
<dbReference type="PRINTS" id="PR00410">
    <property type="entry name" value="PHEHYDRXLASE"/>
</dbReference>
<dbReference type="AlphaFoldDB" id="A0A8U0HVG1"/>
<name>A0A8U0HVG1_9EURY</name>
<dbReference type="PANTHER" id="PTHR47354:SF5">
    <property type="entry name" value="PROTEIN RFBI"/>
    <property type="match status" value="1"/>
</dbReference>
<dbReference type="GeneID" id="72184197"/>
<dbReference type="InterPro" id="IPR050415">
    <property type="entry name" value="MRET"/>
</dbReference>
<dbReference type="Pfam" id="PF00970">
    <property type="entry name" value="FAD_binding_6"/>
    <property type="match status" value="1"/>
</dbReference>
<gene>
    <name evidence="2" type="ORF">M0R89_03320</name>
</gene>
<dbReference type="InterPro" id="IPR017927">
    <property type="entry name" value="FAD-bd_FR_type"/>
</dbReference>
<dbReference type="PRINTS" id="PR00371">
    <property type="entry name" value="FPNCR"/>
</dbReference>
<dbReference type="InterPro" id="IPR017938">
    <property type="entry name" value="Riboflavin_synthase-like_b-brl"/>
</dbReference>
<dbReference type="Gene3D" id="2.40.30.10">
    <property type="entry name" value="Translation factors"/>
    <property type="match status" value="1"/>
</dbReference>
<dbReference type="RefSeq" id="WP_248651148.1">
    <property type="nucleotide sequence ID" value="NZ_CP096659.1"/>
</dbReference>
<keyword evidence="3" id="KW-1185">Reference proteome</keyword>
<evidence type="ECO:0000313" key="2">
    <source>
        <dbReference type="EMBL" id="UPV75105.1"/>
    </source>
</evidence>
<dbReference type="InterPro" id="IPR001433">
    <property type="entry name" value="OxRdtase_FAD/NAD-bd"/>
</dbReference>
<dbReference type="GO" id="GO:0016491">
    <property type="term" value="F:oxidoreductase activity"/>
    <property type="evidence" value="ECO:0007669"/>
    <property type="project" value="InterPro"/>
</dbReference>
<dbReference type="Gene3D" id="3.40.50.80">
    <property type="entry name" value="Nucleotide-binding domain of ferredoxin-NADP reductase (FNR) module"/>
    <property type="match status" value="1"/>
</dbReference>
<evidence type="ECO:0000259" key="1">
    <source>
        <dbReference type="PROSITE" id="PS51384"/>
    </source>
</evidence>
<dbReference type="SUPFAM" id="SSF52343">
    <property type="entry name" value="Ferredoxin reductase-like, C-terminal NADP-linked domain"/>
    <property type="match status" value="1"/>
</dbReference>
<dbReference type="InterPro" id="IPR008333">
    <property type="entry name" value="Cbr1-like_FAD-bd_dom"/>
</dbReference>
<dbReference type="InterPro" id="IPR001709">
    <property type="entry name" value="Flavoprot_Pyr_Nucl_cyt_Rdtase"/>
</dbReference>
<dbReference type="SUPFAM" id="SSF63380">
    <property type="entry name" value="Riboflavin synthase domain-like"/>
    <property type="match status" value="1"/>
</dbReference>
<dbReference type="InterPro" id="IPR039261">
    <property type="entry name" value="FNR_nucleotide-bd"/>
</dbReference>
<dbReference type="KEGG" id="halx:M0R89_03320"/>